<dbReference type="Gene3D" id="3.40.50.2000">
    <property type="entry name" value="Glycogen Phosphorylase B"/>
    <property type="match status" value="1"/>
</dbReference>
<gene>
    <name evidence="3" type="ORF">ENG67_01890</name>
</gene>
<dbReference type="Pfam" id="PF01075">
    <property type="entry name" value="Glyco_transf_9"/>
    <property type="match status" value="1"/>
</dbReference>
<dbReference type="GO" id="GO:0005829">
    <property type="term" value="C:cytosol"/>
    <property type="evidence" value="ECO:0007669"/>
    <property type="project" value="TreeGrafter"/>
</dbReference>
<dbReference type="InterPro" id="IPR051199">
    <property type="entry name" value="LPS_LOS_Heptosyltrfase"/>
</dbReference>
<proteinExistence type="predicted"/>
<dbReference type="SUPFAM" id="SSF53756">
    <property type="entry name" value="UDP-Glycosyltransferase/glycogen phosphorylase"/>
    <property type="match status" value="1"/>
</dbReference>
<evidence type="ECO:0000313" key="3">
    <source>
        <dbReference type="EMBL" id="HDM89940.1"/>
    </source>
</evidence>
<name>A0A7C1BF58_UNCW3</name>
<keyword evidence="1" id="KW-0328">Glycosyltransferase</keyword>
<keyword evidence="2" id="KW-0808">Transferase</keyword>
<comment type="caution">
    <text evidence="3">The sequence shown here is derived from an EMBL/GenBank/DDBJ whole genome shotgun (WGS) entry which is preliminary data.</text>
</comment>
<dbReference type="Proteomes" id="UP000885931">
    <property type="component" value="Unassembled WGS sequence"/>
</dbReference>
<dbReference type="InterPro" id="IPR002201">
    <property type="entry name" value="Glyco_trans_9"/>
</dbReference>
<protein>
    <submittedName>
        <fullName evidence="3">Glycosyltransferase family 9 protein</fullName>
    </submittedName>
</protein>
<evidence type="ECO:0000256" key="1">
    <source>
        <dbReference type="ARBA" id="ARBA00022676"/>
    </source>
</evidence>
<dbReference type="GO" id="GO:0008713">
    <property type="term" value="F:ADP-heptose-lipopolysaccharide heptosyltransferase activity"/>
    <property type="evidence" value="ECO:0007669"/>
    <property type="project" value="TreeGrafter"/>
</dbReference>
<evidence type="ECO:0000256" key="2">
    <source>
        <dbReference type="ARBA" id="ARBA00022679"/>
    </source>
</evidence>
<dbReference type="EMBL" id="DRBW01000072">
    <property type="protein sequence ID" value="HDM89940.1"/>
    <property type="molecule type" value="Genomic_DNA"/>
</dbReference>
<accession>A0A7C1BF58</accession>
<sequence length="126" mass="13372">MKVVVMGGSSDRARSAPFNGFRGCLNLVGKLSLRESAALLRHMLLLVGNDSGATHLAACAGTKVIAIFGSTSPRWTGPLGEGHRVIYKALPCSPCFKRECPLGTRECMKSIRVDEVLEAVLEAVGS</sequence>
<dbReference type="AlphaFoldDB" id="A0A7C1BF58"/>
<dbReference type="PANTHER" id="PTHR30160">
    <property type="entry name" value="TETRAACYLDISACCHARIDE 4'-KINASE-RELATED"/>
    <property type="match status" value="1"/>
</dbReference>
<dbReference type="CDD" id="cd03789">
    <property type="entry name" value="GT9_LPS_heptosyltransferase"/>
    <property type="match status" value="1"/>
</dbReference>
<organism evidence="3">
    <name type="scientific">candidate division WOR-3 bacterium</name>
    <dbReference type="NCBI Taxonomy" id="2052148"/>
    <lineage>
        <taxon>Bacteria</taxon>
        <taxon>Bacteria division WOR-3</taxon>
    </lineage>
</organism>
<reference evidence="3" key="1">
    <citation type="journal article" date="2020" name="mSystems">
        <title>Genome- and Community-Level Interaction Insights into Carbon Utilization and Element Cycling Functions of Hydrothermarchaeota in Hydrothermal Sediment.</title>
        <authorList>
            <person name="Zhou Z."/>
            <person name="Liu Y."/>
            <person name="Xu W."/>
            <person name="Pan J."/>
            <person name="Luo Z.H."/>
            <person name="Li M."/>
        </authorList>
    </citation>
    <scope>NUCLEOTIDE SEQUENCE [LARGE SCALE GENOMIC DNA]</scope>
    <source>
        <strain evidence="3">HyVt-237</strain>
    </source>
</reference>
<dbReference type="GO" id="GO:0009244">
    <property type="term" value="P:lipopolysaccharide core region biosynthetic process"/>
    <property type="evidence" value="ECO:0007669"/>
    <property type="project" value="TreeGrafter"/>
</dbReference>